<reference evidence="3" key="1">
    <citation type="submission" date="2018-05" db="EMBL/GenBank/DDBJ databases">
        <authorList>
            <person name="Lanie J.A."/>
            <person name="Ng W.-L."/>
            <person name="Kazmierczak K.M."/>
            <person name="Andrzejewski T.M."/>
            <person name="Davidsen T.M."/>
            <person name="Wayne K.J."/>
            <person name="Tettelin H."/>
            <person name="Glass J.I."/>
            <person name="Rusch D."/>
            <person name="Podicherti R."/>
            <person name="Tsui H.-C.T."/>
            <person name="Winkler M.E."/>
        </authorList>
    </citation>
    <scope>NUCLEOTIDE SEQUENCE</scope>
</reference>
<dbReference type="PANTHER" id="PTHR22754">
    <property type="entry name" value="DISCO-INTERACTING PROTEIN 2 DIP2 -RELATED"/>
    <property type="match status" value="1"/>
</dbReference>
<dbReference type="EMBL" id="UINC01040155">
    <property type="protein sequence ID" value="SVB39633.1"/>
    <property type="molecule type" value="Genomic_DNA"/>
</dbReference>
<dbReference type="Pfam" id="PF00501">
    <property type="entry name" value="AMP-binding"/>
    <property type="match status" value="1"/>
</dbReference>
<gene>
    <name evidence="3" type="ORF">METZ01_LOCUS192487</name>
</gene>
<dbReference type="Gene3D" id="1.10.1200.10">
    <property type="entry name" value="ACP-like"/>
    <property type="match status" value="1"/>
</dbReference>
<dbReference type="PROSITE" id="PS50075">
    <property type="entry name" value="CARRIER"/>
    <property type="match status" value="1"/>
</dbReference>
<evidence type="ECO:0000256" key="1">
    <source>
        <dbReference type="SAM" id="Phobius"/>
    </source>
</evidence>
<dbReference type="PANTHER" id="PTHR22754:SF32">
    <property type="entry name" value="DISCO-INTERACTING PROTEIN 2"/>
    <property type="match status" value="1"/>
</dbReference>
<feature type="non-terminal residue" evidence="3">
    <location>
        <position position="482"/>
    </location>
</feature>
<proteinExistence type="predicted"/>
<keyword evidence="1" id="KW-0472">Membrane</keyword>
<feature type="non-terminal residue" evidence="3">
    <location>
        <position position="1"/>
    </location>
</feature>
<dbReference type="GO" id="GO:0006633">
    <property type="term" value="P:fatty acid biosynthetic process"/>
    <property type="evidence" value="ECO:0007669"/>
    <property type="project" value="TreeGrafter"/>
</dbReference>
<feature type="domain" description="Carrier" evidence="2">
    <location>
        <begin position="18"/>
        <end position="99"/>
    </location>
</feature>
<feature type="transmembrane region" description="Helical" evidence="1">
    <location>
        <begin position="343"/>
        <end position="365"/>
    </location>
</feature>
<dbReference type="GO" id="GO:0070566">
    <property type="term" value="F:adenylyltransferase activity"/>
    <property type="evidence" value="ECO:0007669"/>
    <property type="project" value="TreeGrafter"/>
</dbReference>
<dbReference type="InterPro" id="IPR042099">
    <property type="entry name" value="ANL_N_sf"/>
</dbReference>
<evidence type="ECO:0000313" key="3">
    <source>
        <dbReference type="EMBL" id="SVB39633.1"/>
    </source>
</evidence>
<dbReference type="InterPro" id="IPR036736">
    <property type="entry name" value="ACP-like_sf"/>
</dbReference>
<dbReference type="Gene3D" id="3.40.50.12780">
    <property type="entry name" value="N-terminal domain of ligase-like"/>
    <property type="match status" value="1"/>
</dbReference>
<dbReference type="InterPro" id="IPR020845">
    <property type="entry name" value="AMP-binding_CS"/>
</dbReference>
<feature type="transmembrane region" description="Helical" evidence="1">
    <location>
        <begin position="197"/>
        <end position="215"/>
    </location>
</feature>
<dbReference type="AlphaFoldDB" id="A0A382DPQ4"/>
<dbReference type="Pfam" id="PF00550">
    <property type="entry name" value="PP-binding"/>
    <property type="match status" value="1"/>
</dbReference>
<dbReference type="SUPFAM" id="SSF56801">
    <property type="entry name" value="Acetyl-CoA synthetase-like"/>
    <property type="match status" value="1"/>
</dbReference>
<dbReference type="PROSITE" id="PS00455">
    <property type="entry name" value="AMP_BINDING"/>
    <property type="match status" value="1"/>
</dbReference>
<evidence type="ECO:0000259" key="2">
    <source>
        <dbReference type="PROSITE" id="PS50075"/>
    </source>
</evidence>
<dbReference type="InterPro" id="IPR000873">
    <property type="entry name" value="AMP-dep_synth/lig_dom"/>
</dbReference>
<dbReference type="InterPro" id="IPR009081">
    <property type="entry name" value="PP-bd_ACP"/>
</dbReference>
<keyword evidence="1" id="KW-0812">Transmembrane</keyword>
<keyword evidence="1" id="KW-1133">Transmembrane helix</keyword>
<dbReference type="GO" id="GO:0005886">
    <property type="term" value="C:plasma membrane"/>
    <property type="evidence" value="ECO:0007669"/>
    <property type="project" value="TreeGrafter"/>
</dbReference>
<protein>
    <recommendedName>
        <fullName evidence="2">Carrier domain-containing protein</fullName>
    </recommendedName>
</protein>
<organism evidence="3">
    <name type="scientific">marine metagenome</name>
    <dbReference type="NCBI Taxonomy" id="408172"/>
    <lineage>
        <taxon>unclassified sequences</taxon>
        <taxon>metagenomes</taxon>
        <taxon>ecological metagenomes</taxon>
    </lineage>
</organism>
<name>A0A382DPQ4_9ZZZZ</name>
<sequence>VQKEKSIQTTNKINSEQVVSADNLLYLVAEICDELHPGHNFRSSISLDSALDTELGLDSLSRMELVHRIENKFQVSLSDRALTLMETPRDFLRELEGLGSRKNIKLNVNLGKAEQLETTITDPNPHNAKTLNEILTWQSEHNASIPHIHILGENEQTEVITYSELFTDARELATGLLVNELLPGETVLLMLPTSREYFVSFFGVLFAGGVPVPIYPPTRPKLLKDHINRQTKIANNAKAVMMITIDEAIPLSSSMANQVQSIRRITTCANLVEDAEKGILPIPAPKDTAFIQYTSGSTGDPKGVVLSHENLISNIRAMGNFLQVGPDDVFVSWLPLYHDMGLIGAWLGSLTFGMPLIIMSPLSFLNRPQRWLKAIDRYKGTISGAPNFAYEACLARIREQDIEGLDLSSWRVAFNGAEPVQPKTIEKFCDKFGAHGFDCNSMMPVYGLAENSVGLAFPMPGTGPKFDRINKIMINKSKRAVP</sequence>
<accession>A0A382DPQ4</accession>
<dbReference type="SUPFAM" id="SSF47336">
    <property type="entry name" value="ACP-like"/>
    <property type="match status" value="1"/>
</dbReference>